<protein>
    <recommendedName>
        <fullName evidence="7">Zn(2)-C6 fungal-type domain-containing protein</fullName>
    </recommendedName>
</protein>
<dbReference type="SUPFAM" id="SSF57701">
    <property type="entry name" value="Zn2/Cys6 DNA-binding domain"/>
    <property type="match status" value="1"/>
</dbReference>
<feature type="compositionally biased region" description="Low complexity" evidence="6">
    <location>
        <begin position="170"/>
        <end position="180"/>
    </location>
</feature>
<gene>
    <name evidence="8" type="ORF">BP5553_00950</name>
</gene>
<dbReference type="Proteomes" id="UP000254866">
    <property type="component" value="Unassembled WGS sequence"/>
</dbReference>
<organism evidence="8 9">
    <name type="scientific">Venustampulla echinocandica</name>
    <dbReference type="NCBI Taxonomy" id="2656787"/>
    <lineage>
        <taxon>Eukaryota</taxon>
        <taxon>Fungi</taxon>
        <taxon>Dikarya</taxon>
        <taxon>Ascomycota</taxon>
        <taxon>Pezizomycotina</taxon>
        <taxon>Leotiomycetes</taxon>
        <taxon>Helotiales</taxon>
        <taxon>Pleuroascaceae</taxon>
        <taxon>Venustampulla</taxon>
    </lineage>
</organism>
<evidence type="ECO:0000313" key="9">
    <source>
        <dbReference type="Proteomes" id="UP000254866"/>
    </source>
</evidence>
<dbReference type="PANTHER" id="PTHR31845:SF32">
    <property type="entry name" value="MISCELLANEOUS ZN(II)2CYS6 TRANSCRIPTION FACTOR (EUROFUNG)-RELATED"/>
    <property type="match status" value="1"/>
</dbReference>
<reference evidence="8 9" key="1">
    <citation type="journal article" date="2018" name="IMA Fungus">
        <title>IMA Genome-F 9: Draft genome sequence of Annulohypoxylon stygium, Aspergillus mulundensis, Berkeleyomyces basicola (syn. Thielaviopsis basicola), Ceratocystis smalleyi, two Cercospora beticola strains, Coleophoma cylindrospora, Fusarium fracticaudum, Phialophora cf. hyalina, and Morchella septimelata.</title>
        <authorList>
            <person name="Wingfield B.D."/>
            <person name="Bills G.F."/>
            <person name="Dong Y."/>
            <person name="Huang W."/>
            <person name="Nel W.J."/>
            <person name="Swalarsk-Parry B.S."/>
            <person name="Vaghefi N."/>
            <person name="Wilken P.M."/>
            <person name="An Z."/>
            <person name="de Beer Z.W."/>
            <person name="De Vos L."/>
            <person name="Chen L."/>
            <person name="Duong T.A."/>
            <person name="Gao Y."/>
            <person name="Hammerbacher A."/>
            <person name="Kikkert J.R."/>
            <person name="Li Y."/>
            <person name="Li H."/>
            <person name="Li K."/>
            <person name="Li Q."/>
            <person name="Liu X."/>
            <person name="Ma X."/>
            <person name="Naidoo K."/>
            <person name="Pethybridge S.J."/>
            <person name="Sun J."/>
            <person name="Steenkamp E.T."/>
            <person name="van der Nest M.A."/>
            <person name="van Wyk S."/>
            <person name="Wingfield M.J."/>
            <person name="Xiong C."/>
            <person name="Yue Q."/>
            <person name="Zhang X."/>
        </authorList>
    </citation>
    <scope>NUCLEOTIDE SEQUENCE [LARGE SCALE GENOMIC DNA]</scope>
    <source>
        <strain evidence="8 9">BP 5553</strain>
    </source>
</reference>
<dbReference type="CDD" id="cd00067">
    <property type="entry name" value="GAL4"/>
    <property type="match status" value="1"/>
</dbReference>
<keyword evidence="3" id="KW-0238">DNA-binding</keyword>
<dbReference type="EMBL" id="NPIC01000001">
    <property type="protein sequence ID" value="RDL40971.1"/>
    <property type="molecule type" value="Genomic_DNA"/>
</dbReference>
<keyword evidence="5" id="KW-0539">Nucleus</keyword>
<feature type="compositionally biased region" description="Pro residues" evidence="6">
    <location>
        <begin position="140"/>
        <end position="149"/>
    </location>
</feature>
<dbReference type="RefSeq" id="XP_031873627.1">
    <property type="nucleotide sequence ID" value="XM_032009573.1"/>
</dbReference>
<accession>A0A370TZL6</accession>
<sequence length="649" mass="72550">MNNESSVGPPNGKAPTINRACQNCSRLKAKCIPQTDGVEDRCTRCFRLDKECVTPPRRARKRRPPSHATGVSQLEEKIQSLVSLLAGAKAGMLNPDNPFPTSAQNAGRTDPDRAKVSAASSINGSASSLAALASRETPPIQEPWDPPRPMGIHLDASNCGPAPQPPIEKPLTPDTSTPSTTAPPQPNRQWPFNDRPGPEESWLLNIFRDTYLIHFPFVKIPPETSAEDLWVRRPWVYYAVIMVASQSNRTRQLEMAKHMTTEVATALIIRGEKNLDMLQGLLIHNAWCYNFSPQTPHTQSTAVFQLAHTMIFDLGLNKPVRDTLDGLPDTSKIIPEINLSESRRTSDERRTLLAWFFSSSVISLCLRRMECLQHTPYIDHNCKLLYDSAEYESDLVLVTLVRLQCIVESFQRTLLNESMTPHGSKVPAWMYIKSARAELQDFWTSLCPRLRSNGPLLRAYHSAEVYIYQPSIHPSSHGVSFGTGNAQRLELLYACLISCKTLLDLYLALPLSVYYTVSIVELAEMGHGLTALSRLSLVEQPGWDLAHVRKTVNLLDYFGRLISNFEEVGAAIDQSQPEPCRMSLATGCALAMKRVRAVYEAKVAPESEPQPLQEQPGTAGMNISMNMEQFDWIDDAYWQELSSDMSFLQ</sequence>
<dbReference type="GO" id="GO:0008270">
    <property type="term" value="F:zinc ion binding"/>
    <property type="evidence" value="ECO:0007669"/>
    <property type="project" value="InterPro"/>
</dbReference>
<dbReference type="GO" id="GO:0005634">
    <property type="term" value="C:nucleus"/>
    <property type="evidence" value="ECO:0007669"/>
    <property type="project" value="UniProtKB-SubCell"/>
</dbReference>
<evidence type="ECO:0000256" key="3">
    <source>
        <dbReference type="ARBA" id="ARBA00023125"/>
    </source>
</evidence>
<dbReference type="Gene3D" id="4.10.240.10">
    <property type="entry name" value="Zn(2)-C6 fungal-type DNA-binding domain"/>
    <property type="match status" value="1"/>
</dbReference>
<dbReference type="InterPro" id="IPR036864">
    <property type="entry name" value="Zn2-C6_fun-type_DNA-bd_sf"/>
</dbReference>
<evidence type="ECO:0000256" key="6">
    <source>
        <dbReference type="SAM" id="MobiDB-lite"/>
    </source>
</evidence>
<keyword evidence="9" id="KW-1185">Reference proteome</keyword>
<name>A0A370TZL6_9HELO</name>
<evidence type="ECO:0000256" key="2">
    <source>
        <dbReference type="ARBA" id="ARBA00023015"/>
    </source>
</evidence>
<dbReference type="AlphaFoldDB" id="A0A370TZL6"/>
<dbReference type="OrthoDB" id="5226580at2759"/>
<evidence type="ECO:0000256" key="4">
    <source>
        <dbReference type="ARBA" id="ARBA00023163"/>
    </source>
</evidence>
<dbReference type="PROSITE" id="PS00463">
    <property type="entry name" value="ZN2_CY6_FUNGAL_1"/>
    <property type="match status" value="1"/>
</dbReference>
<feature type="domain" description="Zn(2)-C6 fungal-type" evidence="7">
    <location>
        <begin position="20"/>
        <end position="52"/>
    </location>
</feature>
<keyword evidence="4" id="KW-0804">Transcription</keyword>
<dbReference type="InterPro" id="IPR051089">
    <property type="entry name" value="prtT"/>
</dbReference>
<dbReference type="InterPro" id="IPR001138">
    <property type="entry name" value="Zn2Cys6_DnaBD"/>
</dbReference>
<keyword evidence="2" id="KW-0805">Transcription regulation</keyword>
<evidence type="ECO:0000256" key="1">
    <source>
        <dbReference type="ARBA" id="ARBA00004123"/>
    </source>
</evidence>
<evidence type="ECO:0000313" key="8">
    <source>
        <dbReference type="EMBL" id="RDL40971.1"/>
    </source>
</evidence>
<dbReference type="GO" id="GO:0000981">
    <property type="term" value="F:DNA-binding transcription factor activity, RNA polymerase II-specific"/>
    <property type="evidence" value="ECO:0007669"/>
    <property type="project" value="InterPro"/>
</dbReference>
<feature type="compositionally biased region" description="Low complexity" evidence="6">
    <location>
        <begin position="117"/>
        <end position="134"/>
    </location>
</feature>
<proteinExistence type="predicted"/>
<evidence type="ECO:0000256" key="5">
    <source>
        <dbReference type="ARBA" id="ARBA00023242"/>
    </source>
</evidence>
<comment type="caution">
    <text evidence="8">The sequence shown here is derived from an EMBL/GenBank/DDBJ whole genome shotgun (WGS) entry which is preliminary data.</text>
</comment>
<comment type="subcellular location">
    <subcellularLocation>
        <location evidence="1">Nucleus</location>
    </subcellularLocation>
</comment>
<evidence type="ECO:0000259" key="7">
    <source>
        <dbReference type="PROSITE" id="PS00463"/>
    </source>
</evidence>
<dbReference type="GeneID" id="43593799"/>
<dbReference type="PANTHER" id="PTHR31845">
    <property type="entry name" value="FINGER DOMAIN PROTEIN, PUTATIVE-RELATED"/>
    <property type="match status" value="1"/>
</dbReference>
<feature type="region of interest" description="Disordered" evidence="6">
    <location>
        <begin position="95"/>
        <end position="195"/>
    </location>
</feature>
<dbReference type="GO" id="GO:0000976">
    <property type="term" value="F:transcription cis-regulatory region binding"/>
    <property type="evidence" value="ECO:0007669"/>
    <property type="project" value="TreeGrafter"/>
</dbReference>